<keyword evidence="7" id="KW-0472">Membrane</keyword>
<protein>
    <submittedName>
        <fullName evidence="9">Serine/threonine protein kinase</fullName>
    </submittedName>
</protein>
<evidence type="ECO:0000313" key="10">
    <source>
        <dbReference type="Proteomes" id="UP000218767"/>
    </source>
</evidence>
<keyword evidence="9" id="KW-0723">Serine/threonine-protein kinase</keyword>
<feature type="region of interest" description="Disordered" evidence="6">
    <location>
        <begin position="511"/>
        <end position="552"/>
    </location>
</feature>
<dbReference type="InterPro" id="IPR000719">
    <property type="entry name" value="Prot_kinase_dom"/>
</dbReference>
<dbReference type="Gene3D" id="3.30.200.20">
    <property type="entry name" value="Phosphorylase Kinase, domain 1"/>
    <property type="match status" value="1"/>
</dbReference>
<dbReference type="InterPro" id="IPR011009">
    <property type="entry name" value="Kinase-like_dom_sf"/>
</dbReference>
<dbReference type="PROSITE" id="PS00107">
    <property type="entry name" value="PROTEIN_KINASE_ATP"/>
    <property type="match status" value="1"/>
</dbReference>
<keyword evidence="2 5" id="KW-0547">Nucleotide-binding</keyword>
<keyword evidence="7" id="KW-0812">Transmembrane</keyword>
<dbReference type="Pfam" id="PF00069">
    <property type="entry name" value="Pkinase"/>
    <property type="match status" value="2"/>
</dbReference>
<evidence type="ECO:0000313" key="9">
    <source>
        <dbReference type="EMBL" id="PCI79355.1"/>
    </source>
</evidence>
<keyword evidence="7" id="KW-1133">Transmembrane helix</keyword>
<dbReference type="EMBL" id="NVUL01000018">
    <property type="protein sequence ID" value="PCI79355.1"/>
    <property type="molecule type" value="Genomic_DNA"/>
</dbReference>
<dbReference type="PROSITE" id="PS50011">
    <property type="entry name" value="PROTEIN_KINASE_DOM"/>
    <property type="match status" value="2"/>
</dbReference>
<keyword evidence="1" id="KW-0808">Transferase</keyword>
<dbReference type="Gene3D" id="1.10.510.10">
    <property type="entry name" value="Transferase(Phosphotransferase) domain 1"/>
    <property type="match status" value="2"/>
</dbReference>
<dbReference type="AlphaFoldDB" id="A0A2A4XBB5"/>
<dbReference type="GO" id="GO:0005524">
    <property type="term" value="F:ATP binding"/>
    <property type="evidence" value="ECO:0007669"/>
    <property type="project" value="UniProtKB-UniRule"/>
</dbReference>
<comment type="caution">
    <text evidence="9">The sequence shown here is derived from an EMBL/GenBank/DDBJ whole genome shotgun (WGS) entry which is preliminary data.</text>
</comment>
<keyword evidence="3 9" id="KW-0418">Kinase</keyword>
<accession>A0A2A4XBB5</accession>
<evidence type="ECO:0000256" key="6">
    <source>
        <dbReference type="SAM" id="MobiDB-lite"/>
    </source>
</evidence>
<evidence type="ECO:0000256" key="2">
    <source>
        <dbReference type="ARBA" id="ARBA00022741"/>
    </source>
</evidence>
<dbReference type="SMART" id="SM00220">
    <property type="entry name" value="S_TKc"/>
    <property type="match status" value="2"/>
</dbReference>
<evidence type="ECO:0000256" key="7">
    <source>
        <dbReference type="SAM" id="Phobius"/>
    </source>
</evidence>
<reference evidence="10" key="1">
    <citation type="submission" date="2017-08" db="EMBL/GenBank/DDBJ databases">
        <title>A dynamic microbial community with high functional redundancy inhabits the cold, oxic subseafloor aquifer.</title>
        <authorList>
            <person name="Tully B.J."/>
            <person name="Wheat C.G."/>
            <person name="Glazer B.T."/>
            <person name="Huber J.A."/>
        </authorList>
    </citation>
    <scope>NUCLEOTIDE SEQUENCE [LARGE SCALE GENOMIC DNA]</scope>
</reference>
<evidence type="ECO:0000259" key="8">
    <source>
        <dbReference type="PROSITE" id="PS50011"/>
    </source>
</evidence>
<dbReference type="Proteomes" id="UP000218767">
    <property type="component" value="Unassembled WGS sequence"/>
</dbReference>
<dbReference type="PANTHER" id="PTHR43289:SF34">
    <property type="entry name" value="SERINE_THREONINE-PROTEIN KINASE YBDM-RELATED"/>
    <property type="match status" value="1"/>
</dbReference>
<dbReference type="GO" id="GO:0004674">
    <property type="term" value="F:protein serine/threonine kinase activity"/>
    <property type="evidence" value="ECO:0007669"/>
    <property type="project" value="UniProtKB-KW"/>
</dbReference>
<feature type="binding site" evidence="5">
    <location>
        <position position="35"/>
    </location>
    <ligand>
        <name>ATP</name>
        <dbReference type="ChEBI" id="CHEBI:30616"/>
    </ligand>
</feature>
<feature type="domain" description="Protein kinase" evidence="8">
    <location>
        <begin position="6"/>
        <end position="254"/>
    </location>
</feature>
<proteinExistence type="predicted"/>
<dbReference type="PROSITE" id="PS00108">
    <property type="entry name" value="PROTEIN_KINASE_ST"/>
    <property type="match status" value="1"/>
</dbReference>
<gene>
    <name evidence="9" type="ORF">COB20_05045</name>
</gene>
<evidence type="ECO:0000256" key="4">
    <source>
        <dbReference type="ARBA" id="ARBA00022840"/>
    </source>
</evidence>
<organism evidence="9 10">
    <name type="scientific">SAR86 cluster bacterium</name>
    <dbReference type="NCBI Taxonomy" id="2030880"/>
    <lineage>
        <taxon>Bacteria</taxon>
        <taxon>Pseudomonadati</taxon>
        <taxon>Pseudomonadota</taxon>
        <taxon>Gammaproteobacteria</taxon>
        <taxon>SAR86 cluster</taxon>
    </lineage>
</organism>
<evidence type="ECO:0000256" key="3">
    <source>
        <dbReference type="ARBA" id="ARBA00022777"/>
    </source>
</evidence>
<dbReference type="CDD" id="cd14014">
    <property type="entry name" value="STKc_PknB_like"/>
    <property type="match status" value="1"/>
</dbReference>
<feature type="domain" description="Protein kinase" evidence="8">
    <location>
        <begin position="281"/>
        <end position="505"/>
    </location>
</feature>
<dbReference type="InterPro" id="IPR008271">
    <property type="entry name" value="Ser/Thr_kinase_AS"/>
</dbReference>
<name>A0A2A4XBB5_9GAMM</name>
<sequence length="603" mass="68601">MQLDGYSKLLKIGEGGMAYVYRGIQESLQRPVAIKLLINDLSRDKEARHRFDRESYIIARLTHPNIIHVIDRGITADEMPYFVMEYVEGLDLGTASKINEISHTDKIDIIIQLLKALSYAHQNNVIHRDIKPENILIDDSGNVKILDFGIAQFYEEKNEPTNQTMSGTVMGTYNYMSPEQRESSENVTQRSDLYSVGVVMYELFTGRIPTGVFPEPFRLNAEIEPGLNKLILGCLNQDPEQRPKSAEQLKNDLLAISQGSHLDEEQRLRAEQGITRIKSRFLLLDILREDKLGSVYLYQQKDRNNLLIIKKKVSSSAGFEASNLLASLEHENIVKTHGTSRNDRHFILVQEYLSGGTLNDKLAFQLNWQEILKIASQICQAMIFAHNNRIVHGHLRPTNILFTTDGQVKLTDFSTEDDLTSVENSQFYGLDGEPRSKASDIYAAGVILYQLFTGSLPSRNQDTSFVVRKSFAKLPDDIQQLIANMISTIPENRESDSLQRAVELFRQHMQNKHHKTFTDEGPVRKQSGRARKNRAADRKKAALSASERPNRPPTSARMAFLFGLLLLIFVQYLTLFDGQEKINQSLPEIYNMLVNQIAELRTD</sequence>
<evidence type="ECO:0000256" key="1">
    <source>
        <dbReference type="ARBA" id="ARBA00022679"/>
    </source>
</evidence>
<dbReference type="PANTHER" id="PTHR43289">
    <property type="entry name" value="MITOGEN-ACTIVATED PROTEIN KINASE KINASE KINASE 20-RELATED"/>
    <property type="match status" value="1"/>
</dbReference>
<feature type="transmembrane region" description="Helical" evidence="7">
    <location>
        <begin position="558"/>
        <end position="576"/>
    </location>
</feature>
<evidence type="ECO:0000256" key="5">
    <source>
        <dbReference type="PROSITE-ProRule" id="PRU10141"/>
    </source>
</evidence>
<dbReference type="SUPFAM" id="SSF56112">
    <property type="entry name" value="Protein kinase-like (PK-like)"/>
    <property type="match status" value="2"/>
</dbReference>
<dbReference type="InterPro" id="IPR017441">
    <property type="entry name" value="Protein_kinase_ATP_BS"/>
</dbReference>
<keyword evidence="4 5" id="KW-0067">ATP-binding</keyword>